<reference evidence="1 2" key="1">
    <citation type="journal article" date="2022" name="Plant J.">
        <title>Chromosome-level genome of Camellia lanceoleosa provides a valuable resource for understanding genome evolution and self-incompatibility.</title>
        <authorList>
            <person name="Gong W."/>
            <person name="Xiao S."/>
            <person name="Wang L."/>
            <person name="Liao Z."/>
            <person name="Chang Y."/>
            <person name="Mo W."/>
            <person name="Hu G."/>
            <person name="Li W."/>
            <person name="Zhao G."/>
            <person name="Zhu H."/>
            <person name="Hu X."/>
            <person name="Ji K."/>
            <person name="Xiang X."/>
            <person name="Song Q."/>
            <person name="Yuan D."/>
            <person name="Jin S."/>
            <person name="Zhang L."/>
        </authorList>
    </citation>
    <scope>NUCLEOTIDE SEQUENCE [LARGE SCALE GENOMIC DNA]</scope>
    <source>
        <strain evidence="1">SQ_2022a</strain>
    </source>
</reference>
<protein>
    <submittedName>
        <fullName evidence="1">E3 ubiquitin-protein ligase RHF2A</fullName>
    </submittedName>
</protein>
<proteinExistence type="predicted"/>
<keyword evidence="2" id="KW-1185">Reference proteome</keyword>
<evidence type="ECO:0000313" key="1">
    <source>
        <dbReference type="EMBL" id="KAI8011305.1"/>
    </source>
</evidence>
<name>A0ACC0HDJ0_9ERIC</name>
<accession>A0ACC0HDJ0</accession>
<organism evidence="1 2">
    <name type="scientific">Camellia lanceoleosa</name>
    <dbReference type="NCBI Taxonomy" id="1840588"/>
    <lineage>
        <taxon>Eukaryota</taxon>
        <taxon>Viridiplantae</taxon>
        <taxon>Streptophyta</taxon>
        <taxon>Embryophyta</taxon>
        <taxon>Tracheophyta</taxon>
        <taxon>Spermatophyta</taxon>
        <taxon>Magnoliopsida</taxon>
        <taxon>eudicotyledons</taxon>
        <taxon>Gunneridae</taxon>
        <taxon>Pentapetalae</taxon>
        <taxon>asterids</taxon>
        <taxon>Ericales</taxon>
        <taxon>Theaceae</taxon>
        <taxon>Camellia</taxon>
    </lineage>
</organism>
<gene>
    <name evidence="1" type="ORF">LOK49_LG06G01624</name>
</gene>
<sequence length="166" mass="19118">MCWQSIILKDPSSQELLEAVERERSFRFNPSRNSTIFHHPTLGVFELQHLPVGANDAELEERIIQHLAAAAAMGRAHHHIARRDGPRRGESEPATITAASLFHLLEIDKEYLFIIEAWSTKDDCFGWNVSSIVHKYQFFKNNIVTKRDEISEIKPIESSMIQRLHC</sequence>
<dbReference type="EMBL" id="CM045762">
    <property type="protein sequence ID" value="KAI8011305.1"/>
    <property type="molecule type" value="Genomic_DNA"/>
</dbReference>
<evidence type="ECO:0000313" key="2">
    <source>
        <dbReference type="Proteomes" id="UP001060215"/>
    </source>
</evidence>
<dbReference type="Proteomes" id="UP001060215">
    <property type="component" value="Chromosome 5"/>
</dbReference>
<comment type="caution">
    <text evidence="1">The sequence shown here is derived from an EMBL/GenBank/DDBJ whole genome shotgun (WGS) entry which is preliminary data.</text>
</comment>